<keyword evidence="10" id="KW-1185">Reference proteome</keyword>
<name>A0A365HDY4_9ACTN</name>
<reference evidence="9 10" key="1">
    <citation type="submission" date="2018-06" db="EMBL/GenBank/DDBJ databases">
        <title>Actinomadura craniellae sp. nov. isolated from marine sponge Craniella sp.</title>
        <authorList>
            <person name="Li L."/>
            <person name="Xu Q.H."/>
            <person name="Lin H.W."/>
            <person name="Lu Y.H."/>
        </authorList>
    </citation>
    <scope>NUCLEOTIDE SEQUENCE [LARGE SCALE GENOMIC DNA]</scope>
    <source>
        <strain evidence="9 10">LHW63021</strain>
    </source>
</reference>
<dbReference type="EMBL" id="QLYX01000001">
    <property type="protein sequence ID" value="RAY17259.1"/>
    <property type="molecule type" value="Genomic_DNA"/>
</dbReference>
<dbReference type="GO" id="GO:0030596">
    <property type="term" value="F:alpha-L-rhamnosidase activity"/>
    <property type="evidence" value="ECO:0007669"/>
    <property type="project" value="UniProtKB-EC"/>
</dbReference>
<dbReference type="Gene3D" id="2.60.40.10">
    <property type="entry name" value="Immunoglobulins"/>
    <property type="match status" value="1"/>
</dbReference>
<protein>
    <recommendedName>
        <fullName evidence="2">alpha-L-rhamnosidase</fullName>
        <ecNumber evidence="2">3.2.1.40</ecNumber>
    </recommendedName>
</protein>
<evidence type="ECO:0000259" key="6">
    <source>
        <dbReference type="Pfam" id="PF08531"/>
    </source>
</evidence>
<dbReference type="PANTHER" id="PTHR33307:SF11">
    <property type="entry name" value="ALPHA-L-RHAMNOSIDASE"/>
    <property type="match status" value="1"/>
</dbReference>
<dbReference type="Pfam" id="PF05592">
    <property type="entry name" value="Bac_rhamnosid"/>
    <property type="match status" value="1"/>
</dbReference>
<evidence type="ECO:0000259" key="8">
    <source>
        <dbReference type="Pfam" id="PF17390"/>
    </source>
</evidence>
<dbReference type="InterPro" id="IPR035398">
    <property type="entry name" value="Bac_rhamnosid_C"/>
</dbReference>
<dbReference type="Pfam" id="PF08531">
    <property type="entry name" value="Bac_rhamnosid_N"/>
    <property type="match status" value="1"/>
</dbReference>
<feature type="region of interest" description="Disordered" evidence="4">
    <location>
        <begin position="215"/>
        <end position="237"/>
    </location>
</feature>
<accession>A0A365HDY4</accession>
<feature type="domain" description="Alpha-L-rhamnosidase C-terminal" evidence="8">
    <location>
        <begin position="971"/>
        <end position="1040"/>
    </location>
</feature>
<comment type="catalytic activity">
    <reaction evidence="1">
        <text>Hydrolysis of terminal non-reducing alpha-L-rhamnose residues in alpha-L-rhamnosides.</text>
        <dbReference type="EC" id="3.2.1.40"/>
    </reaction>
</comment>
<dbReference type="EC" id="3.2.1.40" evidence="2"/>
<sequence length="1074" mass="115546">MLRNPLPPRRGGRIAAVAVAFGLVVPGTIPAALADTPAGATGLRAADLTEALGIDDTTPPLTWRLDSAGRGIRQVAYQVQAATGRDRLERGHPDLWDTGQVSGDRQRIDYAGKKVGSRTRVYWRVRVWTGGKPSRWSSPAWFETGLTGSTDWTGQWITHPDWRFKDKQPSPVEVKVPATTARYVRIDVTRLGLPTVEQLPDRTWRLQLAEIEVRGPDGTNHAAGTTMTPSDTGGNVNRVWAPRYVTDGTQTTNQGFAGWSSSAYPGPDVSGTPIVLTLDLKSAQTFDRVLLYPRTDAPAEGGRVPYAPVDFSVSAADDTAGPFTRLAAVEDQEPPASPVPPAMPIFARDFALPAGVRSARLYVTGLGVYEASLNGRRIGDAVLEPANTGFQDRVSYATYDVTKLLRRGANTLGVELGNGAANVISTPDRYRKFAATLSDPKLMAQLEVTLADGRVQRITSGDGWRTTLGPTTFSNWYGGEDYDARLERPGWDRPGASRSGWAPAVTVGAPGAATVLSGRAAEPVRVIETLRGKKVGSGDGYQVFDLGRNIAGWPELTIDAPAGTAVRIYPAESLKDGRPYQSASNVGAPLWDQYTARGGRGAETWHPRFSYHGFRYLEVRGPLPAGATVSVRGHVLHADNVSAGSFSSSNELIDGIHGLVRRAIEGNMMSIFTDCPSREKLGWLEQNHLVHGALAGNYDVHAQLRKVVQDMADAQTETGLIPSTVPDYTVLSGSYRDDSNWGGAFVVVPWQLYRAYGDTETMRVHYAAMKKYVQHLEGRVTGGLTDYTLGDWITPDRTFPKLASGTYGYWRVVDTMSRIAGTIGEQDDAQAYRAKADTSAKALSDKLYDPATGTFGGGGMGAEALALDMGAVPADQRQRLLDHLVGSIEQAGWHLLLGEISLPSAFRVLSQAGRDDVIYKIATRTDSPSYGYQVVNGNTALGEMWDGGSGQSQNHFMLGSIDSWFTERLAGIEQAPTSIGYRELRIAPSVVGDLTRAAGTRRTPYGEVRTAWTRKGDEFRLTVTVPPGSTATVHVPLLAAGAKATAHPAATRGPVSGSEAVYTVGSGSWTFTSG</sequence>
<evidence type="ECO:0000256" key="2">
    <source>
        <dbReference type="ARBA" id="ARBA00012652"/>
    </source>
</evidence>
<evidence type="ECO:0000256" key="3">
    <source>
        <dbReference type="ARBA" id="ARBA00022801"/>
    </source>
</evidence>
<dbReference type="OrthoDB" id="9761045at2"/>
<dbReference type="Gene3D" id="2.60.120.260">
    <property type="entry name" value="Galactose-binding domain-like"/>
    <property type="match status" value="2"/>
</dbReference>
<dbReference type="GO" id="GO:0005975">
    <property type="term" value="P:carbohydrate metabolic process"/>
    <property type="evidence" value="ECO:0007669"/>
    <property type="project" value="InterPro"/>
</dbReference>
<evidence type="ECO:0000313" key="10">
    <source>
        <dbReference type="Proteomes" id="UP000251891"/>
    </source>
</evidence>
<evidence type="ECO:0000259" key="7">
    <source>
        <dbReference type="Pfam" id="PF17389"/>
    </source>
</evidence>
<organism evidence="9 10">
    <name type="scientific">Actinomadura craniellae</name>
    <dbReference type="NCBI Taxonomy" id="2231787"/>
    <lineage>
        <taxon>Bacteria</taxon>
        <taxon>Bacillati</taxon>
        <taxon>Actinomycetota</taxon>
        <taxon>Actinomycetes</taxon>
        <taxon>Streptosporangiales</taxon>
        <taxon>Thermomonosporaceae</taxon>
        <taxon>Actinomadura</taxon>
    </lineage>
</organism>
<dbReference type="AlphaFoldDB" id="A0A365HDY4"/>
<evidence type="ECO:0000313" key="9">
    <source>
        <dbReference type="EMBL" id="RAY17259.1"/>
    </source>
</evidence>
<dbReference type="Pfam" id="PF25788">
    <property type="entry name" value="Ig_Rha78A_N"/>
    <property type="match status" value="1"/>
</dbReference>
<dbReference type="InterPro" id="IPR012341">
    <property type="entry name" value="6hp_glycosidase-like_sf"/>
</dbReference>
<dbReference type="InterPro" id="IPR016007">
    <property type="entry name" value="Alpha_rhamnosid"/>
</dbReference>
<feature type="domain" description="Bacterial alpha-L-rhamnosidase N-terminal" evidence="6">
    <location>
        <begin position="356"/>
        <end position="528"/>
    </location>
</feature>
<dbReference type="InterPro" id="IPR013737">
    <property type="entry name" value="Bac_rhamnosid_N"/>
</dbReference>
<dbReference type="Gene3D" id="2.60.420.10">
    <property type="entry name" value="Maltose phosphorylase, domain 3"/>
    <property type="match status" value="1"/>
</dbReference>
<evidence type="ECO:0000259" key="5">
    <source>
        <dbReference type="Pfam" id="PF05592"/>
    </source>
</evidence>
<dbReference type="InterPro" id="IPR035396">
    <property type="entry name" value="Bac_rhamnosid6H"/>
</dbReference>
<proteinExistence type="predicted"/>
<feature type="compositionally biased region" description="Polar residues" evidence="4">
    <location>
        <begin position="222"/>
        <end position="235"/>
    </location>
</feature>
<dbReference type="InterPro" id="IPR013783">
    <property type="entry name" value="Ig-like_fold"/>
</dbReference>
<feature type="domain" description="Alpha-L-rhamnosidase concanavalin-like" evidence="5">
    <location>
        <begin position="539"/>
        <end position="637"/>
    </location>
</feature>
<feature type="domain" description="Alpha-L-rhamnosidase six-hairpin glycosidase" evidence="7">
    <location>
        <begin position="643"/>
        <end position="968"/>
    </location>
</feature>
<keyword evidence="3" id="KW-0378">Hydrolase</keyword>
<dbReference type="PIRSF" id="PIRSF010631">
    <property type="entry name" value="A-rhamnsds"/>
    <property type="match status" value="1"/>
</dbReference>
<dbReference type="Pfam" id="PF17390">
    <property type="entry name" value="Bac_rhamnosid_C"/>
    <property type="match status" value="1"/>
</dbReference>
<dbReference type="Gene3D" id="1.50.10.10">
    <property type="match status" value="1"/>
</dbReference>
<dbReference type="Pfam" id="PF17389">
    <property type="entry name" value="Bac_rhamnosid6H"/>
    <property type="match status" value="1"/>
</dbReference>
<dbReference type="PANTHER" id="PTHR33307">
    <property type="entry name" value="ALPHA-RHAMNOSIDASE (EUROFUNG)"/>
    <property type="match status" value="1"/>
</dbReference>
<gene>
    <name evidence="9" type="ORF">DPM19_00385</name>
</gene>
<comment type="caution">
    <text evidence="9">The sequence shown here is derived from an EMBL/GenBank/DDBJ whole genome shotgun (WGS) entry which is preliminary data.</text>
</comment>
<dbReference type="InterPro" id="IPR008902">
    <property type="entry name" value="Rhamnosid_concanavalin"/>
</dbReference>
<evidence type="ECO:0000256" key="4">
    <source>
        <dbReference type="SAM" id="MobiDB-lite"/>
    </source>
</evidence>
<dbReference type="SUPFAM" id="SSF48208">
    <property type="entry name" value="Six-hairpin glycosidases"/>
    <property type="match status" value="1"/>
</dbReference>
<dbReference type="Proteomes" id="UP000251891">
    <property type="component" value="Unassembled WGS sequence"/>
</dbReference>
<dbReference type="InterPro" id="IPR008928">
    <property type="entry name" value="6-hairpin_glycosidase_sf"/>
</dbReference>
<evidence type="ECO:0000256" key="1">
    <source>
        <dbReference type="ARBA" id="ARBA00001445"/>
    </source>
</evidence>